<keyword evidence="2" id="KW-1185">Reference proteome</keyword>
<accession>A0A2U9IID6</accession>
<dbReference type="OrthoDB" id="39047at2157"/>
<sequence length="176" mass="20294">MSTIYRESHLDKMLLKKVILTSYLSSYWGYPLLFDPTKDNVFEKNQENFPKPPREIKILEHGNTTIDEFQIGYMKTNNIEGYEITIDAGNGVHYVVLSINTQKDFITVIEKFSNSLKKPDHIETDMKVILVSSHGKIINKVLDGRYKVPRQKLTVESLAEKIKNEGLSFLKIEKVS</sequence>
<dbReference type="RefSeq" id="WP_110271582.1">
    <property type="nucleotide sequence ID" value="NZ_CP029289.2"/>
</dbReference>
<organism evidence="1 2">
    <name type="scientific">Acidianus brierleyi</name>
    <dbReference type="NCBI Taxonomy" id="41673"/>
    <lineage>
        <taxon>Archaea</taxon>
        <taxon>Thermoproteota</taxon>
        <taxon>Thermoprotei</taxon>
        <taxon>Sulfolobales</taxon>
        <taxon>Sulfolobaceae</taxon>
        <taxon>Acidianus</taxon>
    </lineage>
</organism>
<reference evidence="1 2" key="1">
    <citation type="submission" date="2018-05" db="EMBL/GenBank/DDBJ databases">
        <title>Complete Genome Sequences of Extremely Thermoacidophilic, Metal-Mobilizing Type-Strain Members of the Archaeal Family Sulfolobaceae: Acidianus brierleyi DSM-1651T, Acidianus sulfidivorans DSM-18786T, Metallosphaera hakonensis DSM-7519T, and Metallosphaera prunae DSM-10039T.</title>
        <authorList>
            <person name="Counts J.A."/>
            <person name="Kelly R.M."/>
        </authorList>
    </citation>
    <scope>NUCLEOTIDE SEQUENCE [LARGE SCALE GENOMIC DNA]</scope>
    <source>
        <strain evidence="1 2">DSM 1651</strain>
    </source>
</reference>
<dbReference type="GeneID" id="36833497"/>
<gene>
    <name evidence="1" type="ORF">DFR85_15035</name>
</gene>
<dbReference type="EMBL" id="CP029289">
    <property type="protein sequence ID" value="AWR95704.1"/>
    <property type="molecule type" value="Genomic_DNA"/>
</dbReference>
<protein>
    <submittedName>
        <fullName evidence="1">Uncharacterized protein</fullName>
    </submittedName>
</protein>
<evidence type="ECO:0000313" key="2">
    <source>
        <dbReference type="Proteomes" id="UP000248044"/>
    </source>
</evidence>
<proteinExistence type="predicted"/>
<dbReference type="Proteomes" id="UP000248044">
    <property type="component" value="Chromosome"/>
</dbReference>
<evidence type="ECO:0000313" key="1">
    <source>
        <dbReference type="EMBL" id="AWR95704.1"/>
    </source>
</evidence>
<name>A0A2U9IID6_9CREN</name>
<dbReference type="KEGG" id="abri:DFR85_15035"/>
<dbReference type="AlphaFoldDB" id="A0A2U9IID6"/>